<feature type="region of interest" description="Disordered" evidence="1">
    <location>
        <begin position="500"/>
        <end position="525"/>
    </location>
</feature>
<gene>
    <name evidence="2" type="ORF">SCF082_LOCUS32360</name>
</gene>
<accession>A0ABP0NES3</accession>
<organism evidence="2 3">
    <name type="scientific">Durusdinium trenchii</name>
    <dbReference type="NCBI Taxonomy" id="1381693"/>
    <lineage>
        <taxon>Eukaryota</taxon>
        <taxon>Sar</taxon>
        <taxon>Alveolata</taxon>
        <taxon>Dinophyceae</taxon>
        <taxon>Suessiales</taxon>
        <taxon>Symbiodiniaceae</taxon>
        <taxon>Durusdinium</taxon>
    </lineage>
</organism>
<evidence type="ECO:0000313" key="3">
    <source>
        <dbReference type="Proteomes" id="UP001642464"/>
    </source>
</evidence>
<feature type="compositionally biased region" description="Basic and acidic residues" evidence="1">
    <location>
        <begin position="506"/>
        <end position="523"/>
    </location>
</feature>
<reference evidence="2 3" key="1">
    <citation type="submission" date="2024-02" db="EMBL/GenBank/DDBJ databases">
        <authorList>
            <person name="Chen Y."/>
            <person name="Shah S."/>
            <person name="Dougan E. K."/>
            <person name="Thang M."/>
            <person name="Chan C."/>
        </authorList>
    </citation>
    <scope>NUCLEOTIDE SEQUENCE [LARGE SCALE GENOMIC DNA]</scope>
</reference>
<feature type="region of interest" description="Disordered" evidence="1">
    <location>
        <begin position="57"/>
        <end position="179"/>
    </location>
</feature>
<sequence>MLVAGEHEWSKTFRSKTEANKFINEHHMEEASGGRGVDFDVLVLEAKEGGWADKTVSTLPTSVLNQKPKKVKSEQQQKPKVDSDQGQEPAAALPHGDEASAADTTLCLPDRGEVGHEDKLQSTSNSISQPNSEEHPQCLPHDLPLTLPLQSLPATSEKTVPSVPAGVKSEKKAALDPEPTSTQIVVATGSDAQKIERELDALAQACQQTQLKLEKVKAEQNKPHTTPESSDAGEGCRTGEKRGNPAVAKQIEQYAASVKETGFYLDVQDAFLYAEEKSCEVVVAVPMPKKKSNTLQLELGLLSQELMDVVQDLTFNDAPSVIDRTSSKMWVLISVNATFDPAEPKNHWLPGFFKEQLTQKDWEDLTIQSQQEDAEFAELAKKLHLLKFTKEKTTFVSVKALSEMQQAEQRMQELKNRKRIRDLCTAEGIAFYLVPADGNCLVWSLRILDLGMEHVAQSSVGQDRKEQRLYRTLLSNLWLVVMLDPAWQAVFTCLCPEMSASQPKTPKKENHCKAEKPEQKAGDNADADAAVCGLSTPPRVVQPEDMRRAAKMRRIGDAAPVPGFQARHTDSQLKMPGSTNKVRCMETAVPDVHDMFDKAMQKIPQHSKQPDGDPPSPSGDDDDEDELNLSDGNQEGRKRVVDQIKFEDFAIPEAGRDSVNEDVQKADLDSEKTERALCIQLVKSKEPMLELVEDGKLLSYRCKICRTASQKEGKLNKLGKAKLKAVKHFLEQHLSGSTHKKNEMKWNLQQQKEADGADGSEPAPDQKEVLQTCPGYLVSPESHGTLGLFGEEFRLWATHNKLTSSKHTYWIDVPSQKYLCRHHSCTGQTLPGTRCCRMCNGLGDPKGGVQRCVLRFAAKYNASVLLMKRLFFGKDEALAFEAQIQQTTWGNRSDQWGKMVKCQNHELQAFVRKSWSFIGSDEYTPNLFAFIDSVVTPQYKPGEEPGSEGVRGLLGGPWSVEAPEPAFKPFDNLQPGVLKTEKASLMLEVVCWDPLAAKRTTYSSFQSIQCRDYQQSYAGITGKCCGRYAARAPSMHKTYDIKSRCEAAMSGFILLDLFKLVSELACRQRGLPRGALWIAPQTSENLQQVALSVIIQCASKPDVGDFHSAGHCRMTELPVEEWFSRLRCQSSNAQLDARAYWKAACREMLRASRLQDQEVPACRSLPPLNARQFDDCSARAMKASLELVSICSGIQVEALDKMYREWCESGTFNVDLAEYSQAFDFEEPDLLEPECGEEQNECVALLSQIHEEARFETEKVVKHPNLLEFDIRNIPDKESMASVIGARSSTSPLKPFNQIQEPDFDACAVPKTLHQCLYETPNGLADEVLWDRLWWNERLLREVRQEEDDSQWRHRAGRLDKWKELARLAAERSGQILVVMLVKKGKCGFYREASVGLVTTIWRTGKKRQLCPNSMSLSHVLAFRVVEMTQKPGNSDVWICSGTSESWNLSPEGAVAALSFKSFRDSTEGCEVVMSEPSMVLLQELSQIPAWWPHSPEGGKYDALFLPRQGRGSGGKKRKKKQTGEEASQESGEDDAGKPGESNGKSSAPKVPKAKAKKRKAEVNLDGKDLRKNKQGAAYVQAQMKKLKALDESLFSSNPLFTHGTSKCRIKLEECLDVSWEDFLKYGYPFSTLHASAWGLRVSTFFADMSCSLQNKDRKPFMRFLRDIVQSFGDQFGVENGDDENVDGPLSRFRAKVRIRCAIPQFFSGSGARVFFFFFRSTTYLIAFKVIFYLTYLPWPDYFIDSSGYLLSGCCGSRARSVEEDFKKKHPKSNWHIMAAKSKMTAAKSRPQMKEETEEWLDCKTEEEDFRAFQVFIGDNEDETMDTTDYKATAYGSCSCGTYKIDYRDTIHFIVFRPLSRFRAKVRIRCAIPQFFKGNFSRVGSAEKICDGVFDFMTEVKQAQIDLQLFEAPRWAKFVELSSPKPLNETHGPLNLQATARIEDVDKYEITMSSWDGGLPATKVLPKLFDHCEVELREIMLDKFDPQLLDFWTSLVSFQWYI</sequence>
<evidence type="ECO:0000256" key="1">
    <source>
        <dbReference type="SAM" id="MobiDB-lite"/>
    </source>
</evidence>
<evidence type="ECO:0000313" key="2">
    <source>
        <dbReference type="EMBL" id="CAK9061958.1"/>
    </source>
</evidence>
<feature type="region of interest" description="Disordered" evidence="1">
    <location>
        <begin position="603"/>
        <end position="638"/>
    </location>
</feature>
<feature type="region of interest" description="Disordered" evidence="1">
    <location>
        <begin position="216"/>
        <end position="242"/>
    </location>
</feature>
<feature type="compositionally biased region" description="Polar residues" evidence="1">
    <location>
        <begin position="148"/>
        <end position="159"/>
    </location>
</feature>
<feature type="region of interest" description="Disordered" evidence="1">
    <location>
        <begin position="1502"/>
        <end position="1568"/>
    </location>
</feature>
<feature type="compositionally biased region" description="Polar residues" evidence="1">
    <location>
        <begin position="121"/>
        <end position="131"/>
    </location>
</feature>
<feature type="compositionally biased region" description="Basic and acidic residues" evidence="1">
    <location>
        <begin position="71"/>
        <end position="83"/>
    </location>
</feature>
<feature type="compositionally biased region" description="Acidic residues" evidence="1">
    <location>
        <begin position="619"/>
        <end position="628"/>
    </location>
</feature>
<dbReference type="EMBL" id="CAXAMM010028002">
    <property type="protein sequence ID" value="CAK9061958.1"/>
    <property type="molecule type" value="Genomic_DNA"/>
</dbReference>
<comment type="caution">
    <text evidence="2">The sequence shown here is derived from an EMBL/GenBank/DDBJ whole genome shotgun (WGS) entry which is preliminary data.</text>
</comment>
<dbReference type="Proteomes" id="UP001642464">
    <property type="component" value="Unassembled WGS sequence"/>
</dbReference>
<keyword evidence="3" id="KW-1185">Reference proteome</keyword>
<proteinExistence type="predicted"/>
<name>A0ABP0NES3_9DINO</name>
<protein>
    <submittedName>
        <fullName evidence="2">ZnF_CDGSH domain-containing protein</fullName>
    </submittedName>
</protein>
<feature type="compositionally biased region" description="Basic and acidic residues" evidence="1">
    <location>
        <begin position="110"/>
        <end position="120"/>
    </location>
</feature>